<keyword evidence="1" id="KW-1133">Transmembrane helix</keyword>
<dbReference type="AlphaFoldDB" id="A0A432WXM1"/>
<gene>
    <name evidence="2" type="ORF">CWE13_02540</name>
</gene>
<accession>A0A432WXM1</accession>
<keyword evidence="1" id="KW-0812">Transmembrane</keyword>
<organism evidence="2 3">
    <name type="scientific">Aliidiomarina shirensis</name>
    <dbReference type="NCBI Taxonomy" id="1048642"/>
    <lineage>
        <taxon>Bacteria</taxon>
        <taxon>Pseudomonadati</taxon>
        <taxon>Pseudomonadota</taxon>
        <taxon>Gammaproteobacteria</taxon>
        <taxon>Alteromonadales</taxon>
        <taxon>Idiomarinaceae</taxon>
        <taxon>Aliidiomarina</taxon>
    </lineage>
</organism>
<evidence type="ECO:0000313" key="2">
    <source>
        <dbReference type="EMBL" id="RUO38540.1"/>
    </source>
</evidence>
<reference evidence="3" key="1">
    <citation type="journal article" date="2018" name="Front. Microbiol.">
        <title>Genome-Based Analysis Reveals the Taxonomy and Diversity of the Family Idiomarinaceae.</title>
        <authorList>
            <person name="Liu Y."/>
            <person name="Lai Q."/>
            <person name="Shao Z."/>
        </authorList>
    </citation>
    <scope>NUCLEOTIDE SEQUENCE [LARGE SCALE GENOMIC DNA]</scope>
    <source>
        <strain evidence="3">AIS</strain>
    </source>
</reference>
<comment type="caution">
    <text evidence="2">The sequence shown here is derived from an EMBL/GenBank/DDBJ whole genome shotgun (WGS) entry which is preliminary data.</text>
</comment>
<keyword evidence="1" id="KW-0472">Membrane</keyword>
<sequence>MHAVIARDQYSAWVCESAGAKFALAQILVAFGAHALLIKYIAVFITNAFAPEFIIIVWRKLHI</sequence>
<proteinExistence type="predicted"/>
<keyword evidence="3" id="KW-1185">Reference proteome</keyword>
<name>A0A432WXM1_9GAMM</name>
<feature type="transmembrane region" description="Helical" evidence="1">
    <location>
        <begin position="37"/>
        <end position="58"/>
    </location>
</feature>
<evidence type="ECO:0000256" key="1">
    <source>
        <dbReference type="SAM" id="Phobius"/>
    </source>
</evidence>
<dbReference type="Proteomes" id="UP000286934">
    <property type="component" value="Unassembled WGS sequence"/>
</dbReference>
<protein>
    <submittedName>
        <fullName evidence="2">Uncharacterized protein</fullName>
    </submittedName>
</protein>
<dbReference type="EMBL" id="PIPP01000001">
    <property type="protein sequence ID" value="RUO38540.1"/>
    <property type="molecule type" value="Genomic_DNA"/>
</dbReference>
<evidence type="ECO:0000313" key="3">
    <source>
        <dbReference type="Proteomes" id="UP000286934"/>
    </source>
</evidence>